<dbReference type="Gene3D" id="3.40.50.1820">
    <property type="entry name" value="alpha/beta hydrolase"/>
    <property type="match status" value="1"/>
</dbReference>
<evidence type="ECO:0000313" key="2">
    <source>
        <dbReference type="EMBL" id="NUW44107.1"/>
    </source>
</evidence>
<protein>
    <submittedName>
        <fullName evidence="2">Alpha/beta hydrolase</fullName>
    </submittedName>
</protein>
<comment type="caution">
    <text evidence="2">The sequence shown here is derived from an EMBL/GenBank/DDBJ whole genome shotgun (WGS) entry which is preliminary data.</text>
</comment>
<dbReference type="AlphaFoldDB" id="A0A7Y6ITH9"/>
<dbReference type="PANTHER" id="PTHR43433">
    <property type="entry name" value="HYDROLASE, ALPHA/BETA FOLD FAMILY PROTEIN"/>
    <property type="match status" value="1"/>
</dbReference>
<feature type="domain" description="AB hydrolase-1" evidence="1">
    <location>
        <begin position="37"/>
        <end position="258"/>
    </location>
</feature>
<gene>
    <name evidence="2" type="ORF">HT134_28870</name>
</gene>
<evidence type="ECO:0000313" key="3">
    <source>
        <dbReference type="Proteomes" id="UP000546126"/>
    </source>
</evidence>
<dbReference type="InterPro" id="IPR029058">
    <property type="entry name" value="AB_hydrolase_fold"/>
</dbReference>
<sequence>MQRPSDVARSENSDLHGVEAGSSGGLLVVKGAYLVRNWHPYLPTPDLSHQCIALDRRGHGRSDRPSTGYDMDTAADDLAVLIELLDLRDVILVGHSMGGAEIARYLARHGDERVARIALISAMLPFMRQTDDNPEGIPGALLDASMAAMDADRPKWLARQAQAFFATHLGNDVSPAQVDFTMRQCLETSPWAVRQAQRNVVNFDHRATLPEIKVPTLVVHGAADFSAPIDVTGRRTAKMIPGALYHEYPTAGHGLFVSHRDQLNDDLLAFVEAR</sequence>
<dbReference type="GO" id="GO:0016787">
    <property type="term" value="F:hydrolase activity"/>
    <property type="evidence" value="ECO:0007669"/>
    <property type="project" value="UniProtKB-KW"/>
</dbReference>
<reference evidence="2 3" key="1">
    <citation type="submission" date="2020-06" db="EMBL/GenBank/DDBJ databases">
        <authorList>
            <person name="Chanama M."/>
        </authorList>
    </citation>
    <scope>NUCLEOTIDE SEQUENCE [LARGE SCALE GENOMIC DNA]</scope>
    <source>
        <strain evidence="2 3">TBRC6557</strain>
    </source>
</reference>
<dbReference type="SUPFAM" id="SSF53474">
    <property type="entry name" value="alpha/beta-Hydrolases"/>
    <property type="match status" value="1"/>
</dbReference>
<dbReference type="InterPro" id="IPR050471">
    <property type="entry name" value="AB_hydrolase"/>
</dbReference>
<evidence type="ECO:0000259" key="1">
    <source>
        <dbReference type="Pfam" id="PF00561"/>
    </source>
</evidence>
<name>A0A7Y6ITH9_9ACTN</name>
<organism evidence="2 3">
    <name type="scientific">Nonomuraea rhodomycinica</name>
    <dbReference type="NCBI Taxonomy" id="1712872"/>
    <lineage>
        <taxon>Bacteria</taxon>
        <taxon>Bacillati</taxon>
        <taxon>Actinomycetota</taxon>
        <taxon>Actinomycetes</taxon>
        <taxon>Streptosporangiales</taxon>
        <taxon>Streptosporangiaceae</taxon>
        <taxon>Nonomuraea</taxon>
    </lineage>
</organism>
<dbReference type="Proteomes" id="UP000546126">
    <property type="component" value="Unassembled WGS sequence"/>
</dbReference>
<dbReference type="PRINTS" id="PR00111">
    <property type="entry name" value="ABHYDROLASE"/>
</dbReference>
<dbReference type="InterPro" id="IPR000073">
    <property type="entry name" value="AB_hydrolase_1"/>
</dbReference>
<dbReference type="Pfam" id="PF00561">
    <property type="entry name" value="Abhydrolase_1"/>
    <property type="match status" value="1"/>
</dbReference>
<dbReference type="PANTHER" id="PTHR43433:SF5">
    <property type="entry name" value="AB HYDROLASE-1 DOMAIN-CONTAINING PROTEIN"/>
    <property type="match status" value="1"/>
</dbReference>
<dbReference type="EMBL" id="JABWGO010000008">
    <property type="protein sequence ID" value="NUW44107.1"/>
    <property type="molecule type" value="Genomic_DNA"/>
</dbReference>
<accession>A0A7Y6ITH9</accession>
<keyword evidence="3" id="KW-1185">Reference proteome</keyword>
<proteinExistence type="predicted"/>
<keyword evidence="2" id="KW-0378">Hydrolase</keyword>